<proteinExistence type="predicted"/>
<keyword evidence="3" id="KW-1185">Reference proteome</keyword>
<evidence type="ECO:0000313" key="2">
    <source>
        <dbReference type="EMBL" id="CAD8131312.1"/>
    </source>
</evidence>
<sequence length="508" mass="59823">MLSVIREGIGQWKNQQRVNSWLQLFNELQQFCQLPNFFNLFMKNQSIIRRRIKCYQIYLYYTRQCFQCSEFKKSKKAYHKKLSEAVKELEEELNKIQPPSAIDLEGSRVLKTHIKKQPKVKNVKEGMANLDEVDVTYTKIQQKEFEANDENVLDRWSRYIGAMGMDAVKKQANSSVLVSGIGALVEVAKNIVLSGVKMLIIHDEQKCTQYDLNGQFFIEEKDIGKNRAEVSWEKLQQLNSFVRNYLILISLNTILQQFAELCRQHKVKLIISSVDGVFERVFNDFRQSFIVEDKNDEQTVDYIVKSVTDKGDNKMHFEITSKHEFQDNEIVMIENIEGMIYQNRNSINKTVQKVKVISKTIVEIQLNGYSKYIRNETLKLVKVPVELSFQPYNQEFINKPIYDPNISEYDFIKLQNTEYLRNLYNNKEIKDENFESLFKHYPILGEFSHLSAYLGEFVSQEALKGITNKFTPIQQIFQYLKMVKQVKDLQVDSWEQKLLINQKNLKYL</sequence>
<protein>
    <recommendedName>
        <fullName evidence="1">THIF-type NAD/FAD binding fold domain-containing protein</fullName>
    </recommendedName>
</protein>
<dbReference type="AlphaFoldDB" id="A0A8S1RVA4"/>
<dbReference type="GO" id="GO:0019948">
    <property type="term" value="F:SUMO activating enzyme activity"/>
    <property type="evidence" value="ECO:0007669"/>
    <property type="project" value="TreeGrafter"/>
</dbReference>
<name>A0A8S1RVA4_9CILI</name>
<comment type="caution">
    <text evidence="2">The sequence shown here is derived from an EMBL/GenBank/DDBJ whole genome shotgun (WGS) entry which is preliminary data.</text>
</comment>
<dbReference type="Proteomes" id="UP000692954">
    <property type="component" value="Unassembled WGS sequence"/>
</dbReference>
<dbReference type="PANTHER" id="PTHR10953">
    <property type="entry name" value="UBIQUITIN-ACTIVATING ENZYME E1"/>
    <property type="match status" value="1"/>
</dbReference>
<dbReference type="OrthoDB" id="412647at2759"/>
<dbReference type="GO" id="GO:0016925">
    <property type="term" value="P:protein sumoylation"/>
    <property type="evidence" value="ECO:0007669"/>
    <property type="project" value="TreeGrafter"/>
</dbReference>
<gene>
    <name evidence="2" type="ORF">PSON_ATCC_30995.1.T4630001</name>
</gene>
<evidence type="ECO:0000259" key="1">
    <source>
        <dbReference type="Pfam" id="PF00899"/>
    </source>
</evidence>
<dbReference type="InterPro" id="IPR045886">
    <property type="entry name" value="ThiF/MoeB/HesA"/>
</dbReference>
<reference evidence="2" key="1">
    <citation type="submission" date="2021-01" db="EMBL/GenBank/DDBJ databases">
        <authorList>
            <consortium name="Genoscope - CEA"/>
            <person name="William W."/>
        </authorList>
    </citation>
    <scope>NUCLEOTIDE SEQUENCE</scope>
</reference>
<dbReference type="PANTHER" id="PTHR10953:SF162">
    <property type="entry name" value="SUMO-ACTIVATING ENZYME SUBUNIT 1"/>
    <property type="match status" value="1"/>
</dbReference>
<evidence type="ECO:0000313" key="3">
    <source>
        <dbReference type="Proteomes" id="UP000692954"/>
    </source>
</evidence>
<dbReference type="InterPro" id="IPR000594">
    <property type="entry name" value="ThiF_NAD_FAD-bd"/>
</dbReference>
<feature type="domain" description="THIF-type NAD/FAD binding fold" evidence="1">
    <location>
        <begin position="160"/>
        <end position="277"/>
    </location>
</feature>
<dbReference type="GO" id="GO:0031510">
    <property type="term" value="C:SUMO activating enzyme complex"/>
    <property type="evidence" value="ECO:0007669"/>
    <property type="project" value="TreeGrafter"/>
</dbReference>
<dbReference type="EMBL" id="CAJJDN010000463">
    <property type="protein sequence ID" value="CAD8131312.1"/>
    <property type="molecule type" value="Genomic_DNA"/>
</dbReference>
<organism evidence="2 3">
    <name type="scientific">Paramecium sonneborni</name>
    <dbReference type="NCBI Taxonomy" id="65129"/>
    <lineage>
        <taxon>Eukaryota</taxon>
        <taxon>Sar</taxon>
        <taxon>Alveolata</taxon>
        <taxon>Ciliophora</taxon>
        <taxon>Intramacronucleata</taxon>
        <taxon>Oligohymenophorea</taxon>
        <taxon>Peniculida</taxon>
        <taxon>Parameciidae</taxon>
        <taxon>Paramecium</taxon>
    </lineage>
</organism>
<dbReference type="Pfam" id="PF00899">
    <property type="entry name" value="ThiF"/>
    <property type="match status" value="1"/>
</dbReference>
<dbReference type="GO" id="GO:0005737">
    <property type="term" value="C:cytoplasm"/>
    <property type="evidence" value="ECO:0007669"/>
    <property type="project" value="TreeGrafter"/>
</dbReference>
<accession>A0A8S1RVA4</accession>